<accession>A0A438BSM0</accession>
<name>A0A438BSM0_VITVI</name>
<organism evidence="3 4">
    <name type="scientific">Vitis vinifera</name>
    <name type="common">Grape</name>
    <dbReference type="NCBI Taxonomy" id="29760"/>
    <lineage>
        <taxon>Eukaryota</taxon>
        <taxon>Viridiplantae</taxon>
        <taxon>Streptophyta</taxon>
        <taxon>Embryophyta</taxon>
        <taxon>Tracheophyta</taxon>
        <taxon>Spermatophyta</taxon>
        <taxon>Magnoliopsida</taxon>
        <taxon>eudicotyledons</taxon>
        <taxon>Gunneridae</taxon>
        <taxon>Pentapetalae</taxon>
        <taxon>rosids</taxon>
        <taxon>Vitales</taxon>
        <taxon>Vitaceae</taxon>
        <taxon>Viteae</taxon>
        <taxon>Vitis</taxon>
    </lineage>
</organism>
<dbReference type="EMBL" id="QGNW01002637">
    <property type="protein sequence ID" value="RVW13965.1"/>
    <property type="molecule type" value="Genomic_DNA"/>
</dbReference>
<evidence type="ECO:0000313" key="3">
    <source>
        <dbReference type="EMBL" id="RVW13965.1"/>
    </source>
</evidence>
<dbReference type="PANTHER" id="PTHR11017">
    <property type="entry name" value="LEUCINE-RICH REPEAT-CONTAINING PROTEIN"/>
    <property type="match status" value="1"/>
</dbReference>
<dbReference type="InterPro" id="IPR044974">
    <property type="entry name" value="Disease_R_plants"/>
</dbReference>
<dbReference type="InterPro" id="IPR036390">
    <property type="entry name" value="WH_DNA-bd_sf"/>
</dbReference>
<dbReference type="PANTHER" id="PTHR11017:SF570">
    <property type="entry name" value="DISEASE RESISTANCE PROTEIN (TIR-NBS CLASS)-RELATED"/>
    <property type="match status" value="1"/>
</dbReference>
<dbReference type="InterPro" id="IPR058192">
    <property type="entry name" value="WHD_ROQ1-like"/>
</dbReference>
<evidence type="ECO:0000313" key="4">
    <source>
        <dbReference type="Proteomes" id="UP000288805"/>
    </source>
</evidence>
<dbReference type="AlphaFoldDB" id="A0A438BSM0"/>
<sequence>MCLTGGRSEADYIEDMTHVILMRFSQKLSHVDKKLIRMDYHLQEMENYFPHMIDPLSMMFTWLGSMNLKELNENLTQDIQHVLKRSYGELDHTQKQIFRDVACFFNGEDKDFVTRILDACNFFVESGIRVLNDKCLISIIDNNIWMLRHLGRDIVEQEFREDPRKLSRL</sequence>
<feature type="domain" description="Disease resistance protein Roq1-like winged-helix" evidence="2">
    <location>
        <begin position="93"/>
        <end position="156"/>
    </location>
</feature>
<evidence type="ECO:0000259" key="2">
    <source>
        <dbReference type="Pfam" id="PF23282"/>
    </source>
</evidence>
<dbReference type="GO" id="GO:0006952">
    <property type="term" value="P:defense response"/>
    <property type="evidence" value="ECO:0007669"/>
    <property type="project" value="InterPro"/>
</dbReference>
<comment type="caution">
    <text evidence="3">The sequence shown here is derived from an EMBL/GenBank/DDBJ whole genome shotgun (WGS) entry which is preliminary data.</text>
</comment>
<dbReference type="Proteomes" id="UP000288805">
    <property type="component" value="Unassembled WGS sequence"/>
</dbReference>
<dbReference type="SUPFAM" id="SSF46785">
    <property type="entry name" value="Winged helix' DNA-binding domain"/>
    <property type="match status" value="1"/>
</dbReference>
<protein>
    <submittedName>
        <fullName evidence="3">Putative WRKY transcription factor 16</fullName>
    </submittedName>
</protein>
<keyword evidence="1" id="KW-0677">Repeat</keyword>
<evidence type="ECO:0000256" key="1">
    <source>
        <dbReference type="ARBA" id="ARBA00022737"/>
    </source>
</evidence>
<dbReference type="Pfam" id="PF23282">
    <property type="entry name" value="WHD_ROQ1"/>
    <property type="match status" value="1"/>
</dbReference>
<reference evidence="3 4" key="1">
    <citation type="journal article" date="2018" name="PLoS Genet.">
        <title>Population sequencing reveals clonal diversity and ancestral inbreeding in the grapevine cultivar Chardonnay.</title>
        <authorList>
            <person name="Roach M.J."/>
            <person name="Johnson D.L."/>
            <person name="Bohlmann J."/>
            <person name="van Vuuren H.J."/>
            <person name="Jones S.J."/>
            <person name="Pretorius I.S."/>
            <person name="Schmidt S.A."/>
            <person name="Borneman A.R."/>
        </authorList>
    </citation>
    <scope>NUCLEOTIDE SEQUENCE [LARGE SCALE GENOMIC DNA]</scope>
    <source>
        <strain evidence="4">cv. Chardonnay</strain>
        <tissue evidence="3">Leaf</tissue>
    </source>
</reference>
<proteinExistence type="predicted"/>
<gene>
    <name evidence="3" type="primary">WRKY16</name>
    <name evidence="3" type="ORF">CK203_114112</name>
</gene>